<gene>
    <name evidence="2" type="ORF">MAR_004126</name>
</gene>
<dbReference type="Proteomes" id="UP001164746">
    <property type="component" value="Chromosome 9"/>
</dbReference>
<evidence type="ECO:0000313" key="2">
    <source>
        <dbReference type="EMBL" id="WAR14021.1"/>
    </source>
</evidence>
<dbReference type="EMBL" id="CP111020">
    <property type="protein sequence ID" value="WAR14021.1"/>
    <property type="molecule type" value="Genomic_DNA"/>
</dbReference>
<organism evidence="2 3">
    <name type="scientific">Mya arenaria</name>
    <name type="common">Soft-shell clam</name>
    <dbReference type="NCBI Taxonomy" id="6604"/>
    <lineage>
        <taxon>Eukaryota</taxon>
        <taxon>Metazoa</taxon>
        <taxon>Spiralia</taxon>
        <taxon>Lophotrochozoa</taxon>
        <taxon>Mollusca</taxon>
        <taxon>Bivalvia</taxon>
        <taxon>Autobranchia</taxon>
        <taxon>Heteroconchia</taxon>
        <taxon>Euheterodonta</taxon>
        <taxon>Imparidentia</taxon>
        <taxon>Neoheterodontei</taxon>
        <taxon>Myida</taxon>
        <taxon>Myoidea</taxon>
        <taxon>Myidae</taxon>
        <taxon>Mya</taxon>
    </lineage>
</organism>
<evidence type="ECO:0000256" key="1">
    <source>
        <dbReference type="SAM" id="MobiDB-lite"/>
    </source>
</evidence>
<keyword evidence="3" id="KW-1185">Reference proteome</keyword>
<sequence length="228" mass="25774">EDKEGQEPTDPYLTSLSSLQVQATCLWRRTLTACLELDRIVAHSLATRLGVEVTVAQGLVNRLNKEGFLKPPTKPKKLGRVVDKEKIKCEGLPKYMKKPEKKTSEDVVLEPTETAEVQREPEPIQVDEMETLAEKTESLNLQNETMSNRLSRSKRRNKTEKVSEPKTDNKSTVASKPEGNKKGRGSRKRAFPKNNEDAEFELSSTQDVCEEEPKRRKKSSVPTNAIRV</sequence>
<name>A0ABY7F3V8_MYAAR</name>
<feature type="compositionally biased region" description="Basic and acidic residues" evidence="1">
    <location>
        <begin position="159"/>
        <end position="169"/>
    </location>
</feature>
<feature type="region of interest" description="Disordered" evidence="1">
    <location>
        <begin position="97"/>
        <end position="228"/>
    </location>
</feature>
<feature type="compositionally biased region" description="Basic residues" evidence="1">
    <location>
        <begin position="182"/>
        <end position="191"/>
    </location>
</feature>
<evidence type="ECO:0000313" key="3">
    <source>
        <dbReference type="Proteomes" id="UP001164746"/>
    </source>
</evidence>
<feature type="non-terminal residue" evidence="2">
    <location>
        <position position="228"/>
    </location>
</feature>
<reference evidence="2" key="1">
    <citation type="submission" date="2022-11" db="EMBL/GenBank/DDBJ databases">
        <title>Centuries of genome instability and evolution in soft-shell clam transmissible cancer (bioRxiv).</title>
        <authorList>
            <person name="Hart S.F.M."/>
            <person name="Yonemitsu M.A."/>
            <person name="Giersch R.M."/>
            <person name="Beal B.F."/>
            <person name="Arriagada G."/>
            <person name="Davis B.W."/>
            <person name="Ostrander E.A."/>
            <person name="Goff S.P."/>
            <person name="Metzger M.J."/>
        </authorList>
    </citation>
    <scope>NUCLEOTIDE SEQUENCE</scope>
    <source>
        <strain evidence="2">MELC-2E11</strain>
        <tissue evidence="2">Siphon/mantle</tissue>
    </source>
</reference>
<protein>
    <submittedName>
        <fullName evidence="2">Uncharacterized protein</fullName>
    </submittedName>
</protein>
<accession>A0ABY7F3V8</accession>
<proteinExistence type="predicted"/>